<dbReference type="Pfam" id="PF04392">
    <property type="entry name" value="ABC_sub_bind"/>
    <property type="match status" value="1"/>
</dbReference>
<evidence type="ECO:0000256" key="1">
    <source>
        <dbReference type="SAM" id="SignalP"/>
    </source>
</evidence>
<organism evidence="2 3">
    <name type="scientific">Reinekea marina</name>
    <dbReference type="NCBI Taxonomy" id="1310421"/>
    <lineage>
        <taxon>Bacteria</taxon>
        <taxon>Pseudomonadati</taxon>
        <taxon>Pseudomonadota</taxon>
        <taxon>Gammaproteobacteria</taxon>
        <taxon>Oceanospirillales</taxon>
        <taxon>Saccharospirillaceae</taxon>
        <taxon>Reinekea</taxon>
    </lineage>
</organism>
<dbReference type="InterPro" id="IPR007487">
    <property type="entry name" value="ABC_transpt-TYRBP-like"/>
</dbReference>
<keyword evidence="3" id="KW-1185">Reference proteome</keyword>
<feature type="signal peptide" evidence="1">
    <location>
        <begin position="1"/>
        <end position="20"/>
    </location>
</feature>
<reference evidence="3" key="1">
    <citation type="journal article" date="2019" name="Int. J. Syst. Evol. Microbiol.">
        <title>The Global Catalogue of Microorganisms (GCM) 10K type strain sequencing project: providing services to taxonomists for standard genome sequencing and annotation.</title>
        <authorList>
            <consortium name="The Broad Institute Genomics Platform"/>
            <consortium name="The Broad Institute Genome Sequencing Center for Infectious Disease"/>
            <person name="Wu L."/>
            <person name="Ma J."/>
        </authorList>
    </citation>
    <scope>NUCLEOTIDE SEQUENCE [LARGE SCALE GENOMIC DNA]</scope>
    <source>
        <strain evidence="3">CECT 8288</strain>
    </source>
</reference>
<accession>A0ABV7WXP1</accession>
<dbReference type="Proteomes" id="UP001595710">
    <property type="component" value="Unassembled WGS sequence"/>
</dbReference>
<keyword evidence="1" id="KW-0732">Signal</keyword>
<comment type="caution">
    <text evidence="2">The sequence shown here is derived from an EMBL/GenBank/DDBJ whole genome shotgun (WGS) entry which is preliminary data.</text>
</comment>
<evidence type="ECO:0000313" key="2">
    <source>
        <dbReference type="EMBL" id="MFC3703104.1"/>
    </source>
</evidence>
<dbReference type="PANTHER" id="PTHR35271:SF1">
    <property type="entry name" value="ABC TRANSPORTER, SUBSTRATE-BINDING LIPOPROTEIN"/>
    <property type="match status" value="1"/>
</dbReference>
<dbReference type="PANTHER" id="PTHR35271">
    <property type="entry name" value="ABC TRANSPORTER, SUBSTRATE-BINDING LIPOPROTEIN-RELATED"/>
    <property type="match status" value="1"/>
</dbReference>
<proteinExistence type="predicted"/>
<gene>
    <name evidence="2" type="ORF">ACFOND_15855</name>
</gene>
<protein>
    <submittedName>
        <fullName evidence="2">ABC transporter substrate-binding protein</fullName>
    </submittedName>
</protein>
<dbReference type="EMBL" id="JBHRYN010000069">
    <property type="protein sequence ID" value="MFC3703104.1"/>
    <property type="molecule type" value="Genomic_DNA"/>
</dbReference>
<dbReference type="RefSeq" id="WP_290280004.1">
    <property type="nucleotide sequence ID" value="NZ_JAUFQI010000001.1"/>
</dbReference>
<evidence type="ECO:0000313" key="3">
    <source>
        <dbReference type="Proteomes" id="UP001595710"/>
    </source>
</evidence>
<feature type="chain" id="PRO_5047460199" evidence="1">
    <location>
        <begin position="21"/>
        <end position="325"/>
    </location>
</feature>
<sequence>MKLKFGLFIVSLMLSLPVFASDVFIVQSYNIEYEWDAEYVESVQRVLGAEHNYTIRELDSKRKQPEQWKETARQVVEEIKQVQPDIVIVGDDNAMSSVAVALNGSTIPVVFLGVNGTLQDYGVQGSANITGVLERPFFEQSVRHLRKVTDNNSRFLVLMDDSITMRNAVSETYGDQRTATVQNTQVDFFLSNSAEQWKERARTAKDDGYDAIIIGTYHTLRYADDTYFPPADAIAFLRETSVIPVFSFWNIFIGADKAIGGYSITAYEEGKAAARMAQLILRGVSINKVPPITSISGQYVYSKQGLEKWGVKLTTLTRSQAVFVE</sequence>
<name>A0ABV7WXP1_9GAMM</name>
<dbReference type="Gene3D" id="3.40.50.2300">
    <property type="match status" value="2"/>
</dbReference>